<accession>A0ABV7LAC8</accession>
<evidence type="ECO:0000313" key="3">
    <source>
        <dbReference type="Proteomes" id="UP001595528"/>
    </source>
</evidence>
<evidence type="ECO:0000256" key="1">
    <source>
        <dbReference type="SAM" id="SignalP"/>
    </source>
</evidence>
<feature type="chain" id="PRO_5045652220" description="Secreted protein" evidence="1">
    <location>
        <begin position="47"/>
        <end position="152"/>
    </location>
</feature>
<keyword evidence="3" id="KW-1185">Reference proteome</keyword>
<sequence length="152" mass="15496">MQERTEGWRRPATGPGMVRCLPGRSGAAALVGGALLLAAAAGAASAADMAPITSVDDNSPKAVSYQCEGMKHRVDLELRADTAEDFYIQAAGPEVMIPVTCATATQGLSASGATISCNKQVKGNEPMSAVDGRDLADALAMAVGSSGCRRVK</sequence>
<dbReference type="RefSeq" id="WP_379907064.1">
    <property type="nucleotide sequence ID" value="NZ_JBHRTR010000054.1"/>
</dbReference>
<feature type="signal peptide" evidence="1">
    <location>
        <begin position="1"/>
        <end position="46"/>
    </location>
</feature>
<organism evidence="2 3">
    <name type="scientific">Marinibaculum pumilum</name>
    <dbReference type="NCBI Taxonomy" id="1766165"/>
    <lineage>
        <taxon>Bacteria</taxon>
        <taxon>Pseudomonadati</taxon>
        <taxon>Pseudomonadota</taxon>
        <taxon>Alphaproteobacteria</taxon>
        <taxon>Rhodospirillales</taxon>
        <taxon>Rhodospirillaceae</taxon>
        <taxon>Marinibaculum</taxon>
    </lineage>
</organism>
<proteinExistence type="predicted"/>
<keyword evidence="1" id="KW-0732">Signal</keyword>
<evidence type="ECO:0000313" key="2">
    <source>
        <dbReference type="EMBL" id="MFC3231565.1"/>
    </source>
</evidence>
<name>A0ABV7LAC8_9PROT</name>
<reference evidence="3" key="1">
    <citation type="journal article" date="2019" name="Int. J. Syst. Evol. Microbiol.">
        <title>The Global Catalogue of Microorganisms (GCM) 10K type strain sequencing project: providing services to taxonomists for standard genome sequencing and annotation.</title>
        <authorList>
            <consortium name="The Broad Institute Genomics Platform"/>
            <consortium name="The Broad Institute Genome Sequencing Center for Infectious Disease"/>
            <person name="Wu L."/>
            <person name="Ma J."/>
        </authorList>
    </citation>
    <scope>NUCLEOTIDE SEQUENCE [LARGE SCALE GENOMIC DNA]</scope>
    <source>
        <strain evidence="3">KCTC 42964</strain>
    </source>
</reference>
<dbReference type="Proteomes" id="UP001595528">
    <property type="component" value="Unassembled WGS sequence"/>
</dbReference>
<dbReference type="EMBL" id="JBHRTR010000054">
    <property type="protein sequence ID" value="MFC3231565.1"/>
    <property type="molecule type" value="Genomic_DNA"/>
</dbReference>
<protein>
    <recommendedName>
        <fullName evidence="4">Secreted protein</fullName>
    </recommendedName>
</protein>
<comment type="caution">
    <text evidence="2">The sequence shown here is derived from an EMBL/GenBank/DDBJ whole genome shotgun (WGS) entry which is preliminary data.</text>
</comment>
<gene>
    <name evidence="2" type="ORF">ACFOGJ_30235</name>
</gene>
<evidence type="ECO:0008006" key="4">
    <source>
        <dbReference type="Google" id="ProtNLM"/>
    </source>
</evidence>